<accession>A0A916P6Z0</accession>
<feature type="transmembrane region" description="Helical" evidence="1">
    <location>
        <begin position="493"/>
        <end position="513"/>
    </location>
</feature>
<dbReference type="Proteomes" id="UP000792220">
    <property type="component" value="Genome"/>
</dbReference>
<dbReference type="KEGG" id="vg:15613237"/>
<name>A0A916P6Z0_CBEPV</name>
<sequence length="542" mass="63641">MYDKIILIIFILLFSIIKSQYICSKDSPDIAFRMPDILDCTNINPIKAKILLRTLNEKSYKTEAILFRNMVLTCKTADSFHAMFGEQDIHTYTNEIVDYDEILQTNNTNVYRNKTLVYDKDTNSYIFGNPRFECVTYAFYRNTFITYYIKLVRGEVYYRKGEMLSDIAGTVECKYNRKYCQIGAFDTLVWTIDPKALDIYYNISKPIDVDIIENKNKLHILFNYLGNKIALVVDKLEYENNKTEFIKTNDYEFTVKILQYNETKKVKRDINDYENRLQYNNDILALQKVRTDDICYELSLETLQIYSMCTTNPYSCVSTLLNKKNINVRVVGNIYLVKLCSNVTITEYKPAYDKNYNICHELIPIIFDYHNKSEDGYYNIQTGEIFLTTRFTKNGLCDTNKRYIPCDYNNENICVYDNNLGGIKQINITKYIITKNNDEIMLNLKNNNRVTPLSEYEPSISDMINRPISTNNIIDKKYIYNLKKENGEHYETILVISLVVILLIIVIFTFFKLSRVCLKIIKKNVPDRKIDTEIIPMVSVKI</sequence>
<keyword evidence="1" id="KW-0812">Transmembrane</keyword>
<organismHost>
    <name type="scientific">Choristoneura fumiferana</name>
    <name type="common">Spruce budworm moth</name>
    <name type="synonym">Archips fumiferana</name>
    <dbReference type="NCBI Taxonomy" id="7141"/>
</organismHost>
<keyword evidence="1" id="KW-1133">Transmembrane helix</keyword>
<protein>
    <submittedName>
        <fullName evidence="2">Uncharacterized protein</fullName>
    </submittedName>
</protein>
<organism evidence="2 3">
    <name type="scientific">Choristoneura biennis entomopoxvirus</name>
    <name type="common">CbEPV</name>
    <dbReference type="NCBI Taxonomy" id="10288"/>
    <lineage>
        <taxon>Viruses</taxon>
        <taxon>Varidnaviria</taxon>
        <taxon>Bamfordvirae</taxon>
        <taxon>Nucleocytoviricota</taxon>
        <taxon>Pokkesviricetes</taxon>
        <taxon>Chitovirales</taxon>
        <taxon>Poxviridae</taxon>
        <taxon>Entomopoxvirinae</taxon>
        <taxon>Betaentomopoxvirus</taxon>
        <taxon>Betaentomopoxvirus cbiennis</taxon>
    </lineage>
</organism>
<reference evidence="2" key="1">
    <citation type="journal article" date="2013" name="J. Virol.">
        <title>New Insights into the Evolution of Entomopoxvirinae from the Complete Genome Sequences of Four Entomopoxviruses Infecting Adoxophyes honmai, Choristoneura biennis, Choristoneura rosaceana, and Mythimna separata.</title>
        <authorList>
            <person name="Theze J."/>
            <person name="Takatsuka J."/>
            <person name="Li Z."/>
            <person name="Gallais J."/>
            <person name="Doucet D."/>
            <person name="Arif B."/>
            <person name="Nakai M."/>
            <person name="Herniou E.A."/>
        </authorList>
    </citation>
    <scope>NUCLEOTIDE SEQUENCE</scope>
</reference>
<keyword evidence="3" id="KW-1185">Reference proteome</keyword>
<dbReference type="OrthoDB" id="9141at10239"/>
<dbReference type="RefSeq" id="YP_008004317.1">
    <property type="nucleotide sequence ID" value="NC_021248.1"/>
</dbReference>
<evidence type="ECO:0000256" key="1">
    <source>
        <dbReference type="SAM" id="Phobius"/>
    </source>
</evidence>
<proteinExistence type="predicted"/>
<evidence type="ECO:0000313" key="2">
    <source>
        <dbReference type="EMBL" id="CCU55815.1"/>
    </source>
</evidence>
<dbReference type="EMBL" id="HF679132">
    <property type="protein sequence ID" value="CCU55815.1"/>
    <property type="molecule type" value="Genomic_DNA"/>
</dbReference>
<gene>
    <name evidence="2" type="ORF">CHBEV_247</name>
</gene>
<keyword evidence="1" id="KW-0472">Membrane</keyword>
<dbReference type="GeneID" id="15613237"/>
<evidence type="ECO:0000313" key="3">
    <source>
        <dbReference type="Proteomes" id="UP000792220"/>
    </source>
</evidence>